<dbReference type="RefSeq" id="XP_033653168.1">
    <property type="nucleotide sequence ID" value="XM_033797013.1"/>
</dbReference>
<feature type="repeat" description="WD" evidence="6">
    <location>
        <begin position="163"/>
        <end position="198"/>
    </location>
</feature>
<keyword evidence="4" id="KW-0805">Transcription regulation</keyword>
<keyword evidence="5" id="KW-0804">Transcription</keyword>
<dbReference type="PROSITE" id="PS50082">
    <property type="entry name" value="WD_REPEATS_2"/>
    <property type="match status" value="2"/>
</dbReference>
<dbReference type="InterPro" id="IPR001680">
    <property type="entry name" value="WD40_rpt"/>
</dbReference>
<dbReference type="InterPro" id="IPR015943">
    <property type="entry name" value="WD40/YVTN_repeat-like_dom_sf"/>
</dbReference>
<organism evidence="7 8">
    <name type="scientific">Westerdykella ornata</name>
    <dbReference type="NCBI Taxonomy" id="318751"/>
    <lineage>
        <taxon>Eukaryota</taxon>
        <taxon>Fungi</taxon>
        <taxon>Dikarya</taxon>
        <taxon>Ascomycota</taxon>
        <taxon>Pezizomycotina</taxon>
        <taxon>Dothideomycetes</taxon>
        <taxon>Pleosporomycetidae</taxon>
        <taxon>Pleosporales</taxon>
        <taxon>Sporormiaceae</taxon>
        <taxon>Westerdykella</taxon>
    </lineage>
</organism>
<dbReference type="InterPro" id="IPR051243">
    <property type="entry name" value="PcG_WD-repeat"/>
</dbReference>
<keyword evidence="8" id="KW-1185">Reference proteome</keyword>
<dbReference type="Gene3D" id="2.130.10.10">
    <property type="entry name" value="YVTN repeat-like/Quinoprotein amine dehydrogenase"/>
    <property type="match status" value="1"/>
</dbReference>
<dbReference type="EMBL" id="ML986496">
    <property type="protein sequence ID" value="KAF2275629.1"/>
    <property type="molecule type" value="Genomic_DNA"/>
</dbReference>
<dbReference type="PROSITE" id="PS50294">
    <property type="entry name" value="WD_REPEATS_REGION"/>
    <property type="match status" value="1"/>
</dbReference>
<accession>A0A6A6JL50</accession>
<evidence type="ECO:0000313" key="8">
    <source>
        <dbReference type="Proteomes" id="UP000800097"/>
    </source>
</evidence>
<keyword evidence="2 6" id="KW-0853">WD repeat</keyword>
<reference evidence="7" key="1">
    <citation type="journal article" date="2020" name="Stud. Mycol.">
        <title>101 Dothideomycetes genomes: a test case for predicting lifestyles and emergence of pathogens.</title>
        <authorList>
            <person name="Haridas S."/>
            <person name="Albert R."/>
            <person name="Binder M."/>
            <person name="Bloem J."/>
            <person name="Labutti K."/>
            <person name="Salamov A."/>
            <person name="Andreopoulos B."/>
            <person name="Baker S."/>
            <person name="Barry K."/>
            <person name="Bills G."/>
            <person name="Bluhm B."/>
            <person name="Cannon C."/>
            <person name="Castanera R."/>
            <person name="Culley D."/>
            <person name="Daum C."/>
            <person name="Ezra D."/>
            <person name="Gonzalez J."/>
            <person name="Henrissat B."/>
            <person name="Kuo A."/>
            <person name="Liang C."/>
            <person name="Lipzen A."/>
            <person name="Lutzoni F."/>
            <person name="Magnuson J."/>
            <person name="Mondo S."/>
            <person name="Nolan M."/>
            <person name="Ohm R."/>
            <person name="Pangilinan J."/>
            <person name="Park H.-J."/>
            <person name="Ramirez L."/>
            <person name="Alfaro M."/>
            <person name="Sun H."/>
            <person name="Tritt A."/>
            <person name="Yoshinaga Y."/>
            <person name="Zwiers L.-H."/>
            <person name="Turgeon B."/>
            <person name="Goodwin S."/>
            <person name="Spatafora J."/>
            <person name="Crous P."/>
            <person name="Grigoriev I."/>
        </authorList>
    </citation>
    <scope>NUCLEOTIDE SEQUENCE</scope>
    <source>
        <strain evidence="7">CBS 379.55</strain>
    </source>
</reference>
<evidence type="ECO:0000256" key="5">
    <source>
        <dbReference type="ARBA" id="ARBA00023163"/>
    </source>
</evidence>
<dbReference type="Pfam" id="PF00400">
    <property type="entry name" value="WD40"/>
    <property type="match status" value="3"/>
</dbReference>
<protein>
    <submittedName>
        <fullName evidence="7">WD40 repeat-like protein</fullName>
    </submittedName>
</protein>
<dbReference type="OrthoDB" id="7318948at2759"/>
<evidence type="ECO:0000256" key="6">
    <source>
        <dbReference type="PROSITE-ProRule" id="PRU00221"/>
    </source>
</evidence>
<keyword evidence="3" id="KW-0677">Repeat</keyword>
<gene>
    <name evidence="7" type="ORF">EI97DRAFT_419973</name>
</gene>
<dbReference type="AlphaFoldDB" id="A0A6A6JL50"/>
<evidence type="ECO:0000256" key="1">
    <source>
        <dbReference type="ARBA" id="ARBA00008075"/>
    </source>
</evidence>
<feature type="repeat" description="WD" evidence="6">
    <location>
        <begin position="205"/>
        <end position="238"/>
    </location>
</feature>
<name>A0A6A6JL50_WESOR</name>
<proteinExistence type="inferred from homology"/>
<dbReference type="SMART" id="SM00320">
    <property type="entry name" value="WD40"/>
    <property type="match status" value="4"/>
</dbReference>
<evidence type="ECO:0000256" key="4">
    <source>
        <dbReference type="ARBA" id="ARBA00023015"/>
    </source>
</evidence>
<evidence type="ECO:0000313" key="7">
    <source>
        <dbReference type="EMBL" id="KAF2275629.1"/>
    </source>
</evidence>
<evidence type="ECO:0000256" key="2">
    <source>
        <dbReference type="ARBA" id="ARBA00022574"/>
    </source>
</evidence>
<dbReference type="Proteomes" id="UP000800097">
    <property type="component" value="Unassembled WGS sequence"/>
</dbReference>
<dbReference type="InterPro" id="IPR036322">
    <property type="entry name" value="WD40_repeat_dom_sf"/>
</dbReference>
<dbReference type="SUPFAM" id="SSF50978">
    <property type="entry name" value="WD40 repeat-like"/>
    <property type="match status" value="1"/>
</dbReference>
<sequence>MSSHVDPFRLRATHQLSAKLTRGHVHPSVVQRLGPITWYDVKFYPHNGRGSSQVFAVTGGSLVAICRCVVELGGDIEVIRLFEDEGIKEGNEAKAFNSLEWSRASNGDPLICVAGGDPRIKILSVKTGELVNTVTGHGDVGTAPHCAHWFLFPHHLTNIFQVVADLALSPANPSYLASASYDHTIRLWSLDPDHQTKPTATLLFGGGHDRQVLTVGWHQNGKYLLSGGMDTQLNLWTIPDTVNETLGTDHPARIYYPHFSSKEIHHDYIDCVRFYGDLILSRAAKDDKILLWRIDAFDSSKDPPAAPPLPPSQAVYSDETVYVAAAQVPRTRSAWGGKFQRLLQFHHPNAARFYIRFGLLQAPGMHPVLGVGNEKHRVSFWDLQKLESAGLGQDVVVVEKKKEKKEKSPPKAPPGTRYLTTGISDPLKSIVPHTTVQLQGPKFTIQQVAFSPDGRWCVAVGNEDMGAVFSRWEDGFPE</sequence>
<evidence type="ECO:0000256" key="3">
    <source>
        <dbReference type="ARBA" id="ARBA00022737"/>
    </source>
</evidence>
<dbReference type="PANTHER" id="PTHR10253">
    <property type="entry name" value="POLYCOMB PROTEIN"/>
    <property type="match status" value="1"/>
</dbReference>
<dbReference type="GeneID" id="54550188"/>
<comment type="similarity">
    <text evidence="1">Belongs to the WD repeat ESC family.</text>
</comment>